<keyword evidence="1" id="KW-0732">Signal</keyword>
<evidence type="ECO:0000256" key="1">
    <source>
        <dbReference type="SAM" id="SignalP"/>
    </source>
</evidence>
<dbReference type="GeneTree" id="ENSGT00390000003039"/>
<accession>A0A3B4ZK16</accession>
<feature type="signal peptide" evidence="1">
    <location>
        <begin position="1"/>
        <end position="16"/>
    </location>
</feature>
<dbReference type="STRING" id="144197.ENSSPAP00000007981"/>
<organism evidence="2">
    <name type="scientific">Stegastes partitus</name>
    <name type="common">bicolor damselfish</name>
    <dbReference type="NCBI Taxonomy" id="144197"/>
    <lineage>
        <taxon>Eukaryota</taxon>
        <taxon>Metazoa</taxon>
        <taxon>Chordata</taxon>
        <taxon>Craniata</taxon>
        <taxon>Vertebrata</taxon>
        <taxon>Euteleostomi</taxon>
        <taxon>Actinopterygii</taxon>
        <taxon>Neopterygii</taxon>
        <taxon>Teleostei</taxon>
        <taxon>Neoteleostei</taxon>
        <taxon>Acanthomorphata</taxon>
        <taxon>Ovalentaria</taxon>
        <taxon>Pomacentridae</taxon>
        <taxon>Stegastes</taxon>
    </lineage>
</organism>
<feature type="chain" id="PRO_5017222002" evidence="1">
    <location>
        <begin position="17"/>
        <end position="83"/>
    </location>
</feature>
<dbReference type="AlphaFoldDB" id="A0A3B4ZK16"/>
<reference evidence="2" key="1">
    <citation type="submission" date="2023-09" db="UniProtKB">
        <authorList>
            <consortium name="Ensembl"/>
        </authorList>
    </citation>
    <scope>IDENTIFICATION</scope>
</reference>
<protein>
    <submittedName>
        <fullName evidence="2">Wu:fj16a03</fullName>
    </submittedName>
</protein>
<proteinExistence type="predicted"/>
<dbReference type="Ensembl" id="ENSSPAT00000008135.1">
    <property type="protein sequence ID" value="ENSSPAP00000007981.1"/>
    <property type="gene ID" value="ENSSPAG00000006105.1"/>
</dbReference>
<name>A0A3B4ZK16_9TELE</name>
<sequence length="83" mass="9542">MKFYLLLLLLLPLCSAQQHYIECYGEDFLMVNNQLLQCTGKVPQACYTRNNGERGCTRLEFCSHEGWNCCYTSRCNALANPKP</sequence>
<evidence type="ECO:0000313" key="2">
    <source>
        <dbReference type="Ensembl" id="ENSSPAP00000007981.1"/>
    </source>
</evidence>